<dbReference type="RefSeq" id="WP_212920430.1">
    <property type="nucleotide sequence ID" value="NZ_BORP01000002.1"/>
</dbReference>
<reference evidence="2" key="1">
    <citation type="submission" date="2021-03" db="EMBL/GenBank/DDBJ databases">
        <title>Antimicrobial resistance genes in bacteria isolated from Japanese honey, and their potential for conferring macrolide and lincosamide resistance in the American foulbrood pathogen Paenibacillus larvae.</title>
        <authorList>
            <person name="Okamoto M."/>
            <person name="Kumagai M."/>
            <person name="Kanamori H."/>
            <person name="Takamatsu D."/>
        </authorList>
    </citation>
    <scope>NUCLEOTIDE SEQUENCE</scope>
    <source>
        <strain evidence="2">J43TS3</strain>
    </source>
</reference>
<dbReference type="InterPro" id="IPR004716">
    <property type="entry name" value="PTS_IIA_glucitol/sorbitol-sp"/>
</dbReference>
<dbReference type="Proteomes" id="UP000676917">
    <property type="component" value="Unassembled WGS sequence"/>
</dbReference>
<dbReference type="SUPFAM" id="SSF141530">
    <property type="entry name" value="PTSIIA/GutA-like"/>
    <property type="match status" value="1"/>
</dbReference>
<gene>
    <name evidence="2" type="ORF">J43TS3_15470</name>
</gene>
<evidence type="ECO:0000313" key="3">
    <source>
        <dbReference type="Proteomes" id="UP000676917"/>
    </source>
</evidence>
<proteinExistence type="predicted"/>
<dbReference type="PROSITE" id="PS51097">
    <property type="entry name" value="PTS_EIIA_TYPE_5"/>
    <property type="match status" value="1"/>
</dbReference>
<accession>A0A920C5K9</accession>
<dbReference type="GO" id="GO:0016301">
    <property type="term" value="F:kinase activity"/>
    <property type="evidence" value="ECO:0007669"/>
    <property type="project" value="TreeGrafter"/>
</dbReference>
<dbReference type="PANTHER" id="PTHR40398:SF1">
    <property type="entry name" value="PTS SYSTEM GLUCITOL_SORBITOL-SPECIFIC EIIA COMPONENT"/>
    <property type="match status" value="1"/>
</dbReference>
<organism evidence="2 3">
    <name type="scientific">Ornithinibacillus bavariensis</name>
    <dbReference type="NCBI Taxonomy" id="545502"/>
    <lineage>
        <taxon>Bacteria</taxon>
        <taxon>Bacillati</taxon>
        <taxon>Bacillota</taxon>
        <taxon>Bacilli</taxon>
        <taxon>Bacillales</taxon>
        <taxon>Bacillaceae</taxon>
        <taxon>Ornithinibacillus</taxon>
    </lineage>
</organism>
<name>A0A920C5K9_9BACI</name>
<dbReference type="Gene3D" id="2.40.33.40">
    <property type="entry name" value="Phosphotransferase system, glucitol/sorbitol-specific IIA component"/>
    <property type="match status" value="1"/>
</dbReference>
<dbReference type="EMBL" id="BORP01000002">
    <property type="protein sequence ID" value="GIO26936.1"/>
    <property type="molecule type" value="Genomic_DNA"/>
</dbReference>
<dbReference type="Pfam" id="PF03829">
    <property type="entry name" value="PTSIIA_gutA"/>
    <property type="match status" value="1"/>
</dbReference>
<dbReference type="GO" id="GO:0008982">
    <property type="term" value="F:protein-N(PI)-phosphohistidine-sugar phosphotransferase activity"/>
    <property type="evidence" value="ECO:0007669"/>
    <property type="project" value="InterPro"/>
</dbReference>
<evidence type="ECO:0000256" key="1">
    <source>
        <dbReference type="PROSITE-ProRule" id="PRU00420"/>
    </source>
</evidence>
<protein>
    <submittedName>
        <fullName evidence="2">PTS sorbitol transporter subunit IIA</fullName>
    </submittedName>
</protein>
<evidence type="ECO:0000313" key="2">
    <source>
        <dbReference type="EMBL" id="GIO26936.1"/>
    </source>
</evidence>
<keyword evidence="3" id="KW-1185">Reference proteome</keyword>
<sequence length="121" mass="13448">MSEFLQLNVVEIGEEALFMFEESMMILFNDTVPADLKGISVIHDNRNITEEIKAGDEMVIGNESFKILFVGDKANETLQELGHATINFNGETSSELPGTICTEKKAIPEITGNSVISFHRR</sequence>
<dbReference type="GO" id="GO:0005737">
    <property type="term" value="C:cytoplasm"/>
    <property type="evidence" value="ECO:0007669"/>
    <property type="project" value="InterPro"/>
</dbReference>
<dbReference type="GO" id="GO:0009401">
    <property type="term" value="P:phosphoenolpyruvate-dependent sugar phosphotransferase system"/>
    <property type="evidence" value="ECO:0007669"/>
    <property type="project" value="InterPro"/>
</dbReference>
<dbReference type="InterPro" id="IPR036665">
    <property type="entry name" value="PTS_IIA_glucitol/sorbitol_sf"/>
</dbReference>
<dbReference type="PANTHER" id="PTHR40398">
    <property type="entry name" value="PTS SYSTEM GLUCITOL/SORBITOL-SPECIFIC EIIA COMPONENT"/>
    <property type="match status" value="1"/>
</dbReference>
<dbReference type="AlphaFoldDB" id="A0A920C5K9"/>
<feature type="modified residue" description="Phosphohistidine; by HPr" evidence="1">
    <location>
        <position position="43"/>
    </location>
</feature>
<comment type="caution">
    <text evidence="2">The sequence shown here is derived from an EMBL/GenBank/DDBJ whole genome shotgun (WGS) entry which is preliminary data.</text>
</comment>